<dbReference type="AlphaFoldDB" id="A0A1B7XCN4"/>
<dbReference type="OrthoDB" id="21421at2"/>
<evidence type="ECO:0000313" key="2">
    <source>
        <dbReference type="EMBL" id="OBQ51716.1"/>
    </source>
</evidence>
<sequence>MSKCPCGSELEFSACCEPVISGATPAPTAEALMRSRYSAHVKGIYEYLGTSMHPEMRGDLSVDEIKEWSEKISWTGLEILDTKAGGENDEVGEVEFVAHYKLGGMPQELHEHSFFRKEGKDWFYVEGMVQNHDTYRRETPKVGRNEPCPCGSGKKFKKCCGKN</sequence>
<dbReference type="PANTHER" id="PTHR33747:SF1">
    <property type="entry name" value="ADENYLATE CYCLASE-ASSOCIATED CAP C-TERMINAL DOMAIN-CONTAINING PROTEIN"/>
    <property type="match status" value="1"/>
</dbReference>
<dbReference type="InterPro" id="IPR032710">
    <property type="entry name" value="NTF2-like_dom_sf"/>
</dbReference>
<dbReference type="Pfam" id="PF17775">
    <property type="entry name" value="YchJ_M-like"/>
    <property type="match status" value="1"/>
</dbReference>
<keyword evidence="3" id="KW-1185">Reference proteome</keyword>
<evidence type="ECO:0000259" key="1">
    <source>
        <dbReference type="Pfam" id="PF17775"/>
    </source>
</evidence>
<evidence type="ECO:0000313" key="3">
    <source>
        <dbReference type="Proteomes" id="UP000091979"/>
    </source>
</evidence>
<dbReference type="InterPro" id="IPR004027">
    <property type="entry name" value="SEC_C_motif"/>
</dbReference>
<feature type="domain" description="YchJ-like middle NTF2-like" evidence="1">
    <location>
        <begin position="28"/>
        <end position="127"/>
    </location>
</feature>
<dbReference type="RefSeq" id="WP_066854689.1">
    <property type="nucleotide sequence ID" value="NZ_JXMS01000013.1"/>
</dbReference>
<organism evidence="2 3">
    <name type="scientific">Halodesulfovibrio spirochaetisodalis</name>
    <dbReference type="NCBI Taxonomy" id="1560234"/>
    <lineage>
        <taxon>Bacteria</taxon>
        <taxon>Pseudomonadati</taxon>
        <taxon>Thermodesulfobacteriota</taxon>
        <taxon>Desulfovibrionia</taxon>
        <taxon>Desulfovibrionales</taxon>
        <taxon>Desulfovibrionaceae</taxon>
        <taxon>Halodesulfovibrio</taxon>
    </lineage>
</organism>
<protein>
    <recommendedName>
        <fullName evidence="1">YchJ-like middle NTF2-like domain-containing protein</fullName>
    </recommendedName>
</protein>
<dbReference type="EMBL" id="JXMS01000013">
    <property type="protein sequence ID" value="OBQ51716.1"/>
    <property type="molecule type" value="Genomic_DNA"/>
</dbReference>
<dbReference type="Proteomes" id="UP000091979">
    <property type="component" value="Unassembled WGS sequence"/>
</dbReference>
<dbReference type="STRING" id="1560234.SP90_08900"/>
<comment type="caution">
    <text evidence="2">The sequence shown here is derived from an EMBL/GenBank/DDBJ whole genome shotgun (WGS) entry which is preliminary data.</text>
</comment>
<accession>A0A1B7XCN4</accession>
<dbReference type="SUPFAM" id="SSF103642">
    <property type="entry name" value="Sec-C motif"/>
    <property type="match status" value="1"/>
</dbReference>
<gene>
    <name evidence="2" type="ORF">SP90_08900</name>
</gene>
<dbReference type="NCBIfam" id="NF002449">
    <property type="entry name" value="PRK01617.1"/>
    <property type="match status" value="1"/>
</dbReference>
<dbReference type="PATRIC" id="fig|1560234.3.peg.613"/>
<dbReference type="PANTHER" id="PTHR33747">
    <property type="entry name" value="UPF0225 PROTEIN SCO1677"/>
    <property type="match status" value="1"/>
</dbReference>
<name>A0A1B7XCN4_9BACT</name>
<dbReference type="SUPFAM" id="SSF54427">
    <property type="entry name" value="NTF2-like"/>
    <property type="match status" value="1"/>
</dbReference>
<dbReference type="Gene3D" id="3.10.450.50">
    <property type="match status" value="1"/>
</dbReference>
<dbReference type="InterPro" id="IPR048469">
    <property type="entry name" value="YchJ-like_M"/>
</dbReference>
<proteinExistence type="predicted"/>
<reference evidence="2 3" key="1">
    <citation type="submission" date="2015-01" db="EMBL/GenBank/DDBJ databases">
        <title>Desulfovibrio sp. JC271 draft genome sequence.</title>
        <authorList>
            <person name="Shivani Y."/>
            <person name="Subhash Y."/>
            <person name="Sasikala C."/>
            <person name="Ramana C.V."/>
        </authorList>
    </citation>
    <scope>NUCLEOTIDE SEQUENCE [LARGE SCALE GENOMIC DNA]</scope>
    <source>
        <strain evidence="2 3">JC271</strain>
    </source>
</reference>
<dbReference type="Pfam" id="PF02810">
    <property type="entry name" value="SEC-C"/>
    <property type="match status" value="2"/>
</dbReference>